<evidence type="ECO:0000313" key="2">
    <source>
        <dbReference type="EMBL" id="PSL42744.1"/>
    </source>
</evidence>
<dbReference type="InterPro" id="IPR011990">
    <property type="entry name" value="TPR-like_helical_dom_sf"/>
</dbReference>
<dbReference type="RefSeq" id="WP_106589556.1">
    <property type="nucleotide sequence ID" value="NZ_PYAV01000013.1"/>
</dbReference>
<evidence type="ECO:0000313" key="3">
    <source>
        <dbReference type="Proteomes" id="UP000242310"/>
    </source>
</evidence>
<dbReference type="InterPro" id="IPR001387">
    <property type="entry name" value="Cro/C1-type_HTH"/>
</dbReference>
<dbReference type="Gene3D" id="1.25.40.10">
    <property type="entry name" value="Tetratricopeptide repeat domain"/>
    <property type="match status" value="1"/>
</dbReference>
<dbReference type="AlphaFoldDB" id="A0A2P8H961"/>
<evidence type="ECO:0000259" key="1">
    <source>
        <dbReference type="PROSITE" id="PS50943"/>
    </source>
</evidence>
<dbReference type="SUPFAM" id="SSF48452">
    <property type="entry name" value="TPR-like"/>
    <property type="match status" value="1"/>
</dbReference>
<name>A0A2P8H961_9BACI</name>
<protein>
    <recommendedName>
        <fullName evidence="1">HTH cro/C1-type domain-containing protein</fullName>
    </recommendedName>
</protein>
<dbReference type="Pfam" id="PF13560">
    <property type="entry name" value="HTH_31"/>
    <property type="match status" value="1"/>
</dbReference>
<dbReference type="Gene3D" id="1.10.260.40">
    <property type="entry name" value="lambda repressor-like DNA-binding domains"/>
    <property type="match status" value="1"/>
</dbReference>
<organism evidence="2 3">
    <name type="scientific">Salsuginibacillus halophilus</name>
    <dbReference type="NCBI Taxonomy" id="517424"/>
    <lineage>
        <taxon>Bacteria</taxon>
        <taxon>Bacillati</taxon>
        <taxon>Bacillota</taxon>
        <taxon>Bacilli</taxon>
        <taxon>Bacillales</taxon>
        <taxon>Bacillaceae</taxon>
        <taxon>Salsuginibacillus</taxon>
    </lineage>
</organism>
<sequence length="428" mass="50002">MDIGALIRSKRLELGLTLEELAGEQMTPATLSNIERGKTVRIKPETKHYLMLRLGLSEDELDEKMYNVTYHEQRIQLYLLRKTSDPTQLLEAFERYTEFQFPTRLTLAQKLIPAGHTDKVDEILQSLRKLPVKDIEQIRLKTTEGKNRLSQSKPAAALTAFNEADALMTTDLIEAYTEDHLRIKYNQLLAEKKLKVLDNYLTKLDYLIELAEKAESSKFLSKLLVLKSRFFTDSKDYEKAVELLYRCLDLGSYRVPPHTSATCWLNLGFNFLLMERLDLARQCYETSKSLFENIGSKIGVLRTKMNLMKLSEASNEQKVEAYEALMYEAMTYRAAQEAHTTFRFMQPLLSDVALCYKYYEEVCKFLEDMQAEHTLGSFYFDYATFLEKHGQMTDALYYFKASMRIFEHSRHFKGDNYIYDDYTENQEN</sequence>
<gene>
    <name evidence="2" type="ORF">B0H94_11330</name>
</gene>
<dbReference type="EMBL" id="PYAV01000013">
    <property type="protein sequence ID" value="PSL42744.1"/>
    <property type="molecule type" value="Genomic_DNA"/>
</dbReference>
<reference evidence="2 3" key="1">
    <citation type="submission" date="2018-03" db="EMBL/GenBank/DDBJ databases">
        <title>Genomic Encyclopedia of Type Strains, Phase III (KMG-III): the genomes of soil and plant-associated and newly described type strains.</title>
        <authorList>
            <person name="Whitman W."/>
        </authorList>
    </citation>
    <scope>NUCLEOTIDE SEQUENCE [LARGE SCALE GENOMIC DNA]</scope>
    <source>
        <strain evidence="2 3">CGMCC 1.07653</strain>
    </source>
</reference>
<dbReference type="SUPFAM" id="SSF47413">
    <property type="entry name" value="lambda repressor-like DNA-binding domains"/>
    <property type="match status" value="1"/>
</dbReference>
<feature type="domain" description="HTH cro/C1-type" evidence="1">
    <location>
        <begin position="7"/>
        <end position="61"/>
    </location>
</feature>
<comment type="caution">
    <text evidence="2">The sequence shown here is derived from an EMBL/GenBank/DDBJ whole genome shotgun (WGS) entry which is preliminary data.</text>
</comment>
<dbReference type="PROSITE" id="PS50943">
    <property type="entry name" value="HTH_CROC1"/>
    <property type="match status" value="1"/>
</dbReference>
<dbReference type="Proteomes" id="UP000242310">
    <property type="component" value="Unassembled WGS sequence"/>
</dbReference>
<dbReference type="GO" id="GO:0003677">
    <property type="term" value="F:DNA binding"/>
    <property type="evidence" value="ECO:0007669"/>
    <property type="project" value="InterPro"/>
</dbReference>
<dbReference type="OrthoDB" id="2470999at2"/>
<accession>A0A2P8H961</accession>
<dbReference type="InterPro" id="IPR010982">
    <property type="entry name" value="Lambda_DNA-bd_dom_sf"/>
</dbReference>
<dbReference type="SMART" id="SM00530">
    <property type="entry name" value="HTH_XRE"/>
    <property type="match status" value="1"/>
</dbReference>
<proteinExistence type="predicted"/>
<keyword evidence="3" id="KW-1185">Reference proteome</keyword>